<dbReference type="PANTHER" id="PTHR22576:SF37">
    <property type="entry name" value="MUCOSA-ASSOCIATED LYMPHOID TISSUE LYMPHOMA TRANSLOCATION PROTEIN 1"/>
    <property type="match status" value="1"/>
</dbReference>
<feature type="compositionally biased region" description="Basic and acidic residues" evidence="1">
    <location>
        <begin position="1150"/>
        <end position="1170"/>
    </location>
</feature>
<evidence type="ECO:0000313" key="3">
    <source>
        <dbReference type="EMBL" id="XDQ82337.1"/>
    </source>
</evidence>
<dbReference type="Gene3D" id="3.40.50.1460">
    <property type="match status" value="1"/>
</dbReference>
<dbReference type="InterPro" id="IPR011600">
    <property type="entry name" value="Pept_C14_caspase"/>
</dbReference>
<dbReference type="GO" id="GO:0006508">
    <property type="term" value="P:proteolysis"/>
    <property type="evidence" value="ECO:0007669"/>
    <property type="project" value="InterPro"/>
</dbReference>
<dbReference type="RefSeq" id="WP_369184748.1">
    <property type="nucleotide sequence ID" value="NZ_CP163445.1"/>
</dbReference>
<dbReference type="EMBL" id="CP163445">
    <property type="protein sequence ID" value="XDQ82337.1"/>
    <property type="molecule type" value="Genomic_DNA"/>
</dbReference>
<dbReference type="InterPro" id="IPR029030">
    <property type="entry name" value="Caspase-like_dom_sf"/>
</dbReference>
<dbReference type="InterPro" id="IPR052039">
    <property type="entry name" value="Caspase-related_regulators"/>
</dbReference>
<accession>A0AB39TSZ6</accession>
<protein>
    <submittedName>
        <fullName evidence="3">Caspase family protein</fullName>
    </submittedName>
</protein>
<dbReference type="PANTHER" id="PTHR22576">
    <property type="entry name" value="MUCOSA ASSOCIATED LYMPHOID TISSUE LYMPHOMA TRANSLOCATION PROTEIN 1/PARACASPASE"/>
    <property type="match status" value="1"/>
</dbReference>
<feature type="region of interest" description="Disordered" evidence="1">
    <location>
        <begin position="1150"/>
        <end position="1184"/>
    </location>
</feature>
<evidence type="ECO:0000259" key="2">
    <source>
        <dbReference type="Pfam" id="PF00656"/>
    </source>
</evidence>
<sequence>MGRFSALLIGASAYDDAPLRFVPRDVEQLGEALRGRGVRVEVPRPRAGRPVTANFVNGEVVGFLARAEPGERLLIGLSGHGTHVDGQDYLVPEDIHPELRPYRSGCIAIDWKQELQETAAAQVLFLVDACRQGIRDAMGPPPGWSPSKMRAVAGRKVARLYACAPGELARFVPAEESTAQAGDGSFSLFSRAVREVLVSHEGPLDLGELRAGVQERVSALHREHRKPGRPQEVRVLTEAVHAEFVVVGALKVPAVPVVAAVESEPVPGPPVVKDPAKLMADALHQVVTTGRTEFLEEFAVIGPAADVLKLSAVVVPAAVDVMWTAAAGRPVEQLVELTVALYGADKIERAVWLVGMAVAARPLEDLPGLLDALEAAGLRAQADGLVPMVAAAGDPPTMEHLLALLADAGRDRNRAAVLSGIADGSMSRLVEWLEIGGNRAGFDEDAAFVLNAAVARRDDRHLLLTELRRIGQDGHLRTVQEEARRLEPPVLHALLERLHAAGADEDGEAVTRCAVDMARPVTAVRLAALLRERGPAELFPLVLTALCRADVDQAAGFLLVALEDGDDDLVDEALSALAERFPSEGFDLLAAELDVHPDLVAGLRRKALDLRPMADVLAMLERAGDEERSAMLERLASSDRPPGELAELVEMPGRHRLRRRTGAQVAACLLARDDSALTGVLAELLDRDWTAGARLLLGQIVVGGNPREQAGVAEWLQDTGRGEQARSLLDRICEERGTAHQSMVAEKLLAGGQPELGMHVAAVGARTWPTRDLVRQARRLAEVGARAESGATVGGAAFLLTHAVQVRSAESAAELLLALDAEPEEDGPAPVDQLLVEYLTAGPRAEAVPRIVLLRDARPGSRVALGVSAWVRAHASLLFREAWQAGPAEAVECLLAAYGDGGSVGPLELGILLPGLRSSGSGSEADFVRDAAVLAALPWSSSSSSSLDRQGIVRALGTDRPIAEIVASPGRNRAQLATAVLFRRPEDVSELLAGAPSPELRQILAVVRPVPELVEVLRALMKSGQRDDAARIVDIMLAAESPARIGELLEATPFVHGREYVAGPAWVVADRSMRKGTTAELVRALLDAGYGRAVERLLDELTVAATGAKGAAALVKRLAATGVGREVYGRLITGFCERRPHEAVERFREHLGPFRPEVAPREKDRERDDATAPPPSKGWFRRKG</sequence>
<dbReference type="AlphaFoldDB" id="A0AB39TSZ6"/>
<evidence type="ECO:0000256" key="1">
    <source>
        <dbReference type="SAM" id="MobiDB-lite"/>
    </source>
</evidence>
<proteinExistence type="predicted"/>
<feature type="domain" description="Peptidase C14 caspase" evidence="2">
    <location>
        <begin position="6"/>
        <end position="234"/>
    </location>
</feature>
<name>A0AB39TSZ6_9ACTN</name>
<organism evidence="3">
    <name type="scientific">Streptomyces sp. Y1</name>
    <dbReference type="NCBI Taxonomy" id="3238634"/>
    <lineage>
        <taxon>Bacteria</taxon>
        <taxon>Bacillati</taxon>
        <taxon>Actinomycetota</taxon>
        <taxon>Actinomycetes</taxon>
        <taxon>Kitasatosporales</taxon>
        <taxon>Streptomycetaceae</taxon>
        <taxon>Streptomyces</taxon>
    </lineage>
</organism>
<dbReference type="Pfam" id="PF00656">
    <property type="entry name" value="Peptidase_C14"/>
    <property type="match status" value="1"/>
</dbReference>
<dbReference type="SUPFAM" id="SSF52129">
    <property type="entry name" value="Caspase-like"/>
    <property type="match status" value="1"/>
</dbReference>
<reference evidence="3" key="1">
    <citation type="submission" date="2024-07" db="EMBL/GenBank/DDBJ databases">
        <authorList>
            <person name="Yu S.T."/>
        </authorList>
    </citation>
    <scope>NUCLEOTIDE SEQUENCE</scope>
    <source>
        <strain evidence="3">Y1</strain>
    </source>
</reference>
<gene>
    <name evidence="3" type="ORF">AB2U05_29565</name>
</gene>
<dbReference type="GO" id="GO:0004197">
    <property type="term" value="F:cysteine-type endopeptidase activity"/>
    <property type="evidence" value="ECO:0007669"/>
    <property type="project" value="InterPro"/>
</dbReference>